<protein>
    <submittedName>
        <fullName evidence="1">Uncharacterized protein</fullName>
    </submittedName>
</protein>
<dbReference type="OrthoDB" id="2196288at2759"/>
<evidence type="ECO:0000313" key="1">
    <source>
        <dbReference type="EMBL" id="EIJ88900.1"/>
    </source>
</evidence>
<dbReference type="Proteomes" id="UP000002872">
    <property type="component" value="Unassembled WGS sequence"/>
</dbReference>
<dbReference type="VEuPathDB" id="MicrosporidiaDB:NEQG_00719"/>
<proteinExistence type="predicted"/>
<evidence type="ECO:0000313" key="2">
    <source>
        <dbReference type="Proteomes" id="UP000002872"/>
    </source>
</evidence>
<accession>I3EI53</accession>
<gene>
    <name evidence="1" type="ORF">NEQG_00719</name>
</gene>
<name>I3EI53_NEMP3</name>
<sequence length="220" mass="25555">MMEKQEMIISNDVDESIKLLQPEETIEYELAEVKDASEAHFEQPTEVSISSLANIKYIEEGRFETHYIEEQSIEQTANEEDECYTIQEEEAEYMSENLINIESQEEVSNAVEDKKETTRQESSILENLSYGKSAMQITEEYMSTLSLVQQNIIKMEMEISRQTQAAKEQWVPKREVLKEDFVYVPIKGGHWVRSVPKAPEKKEGFFTKLFACLNPFSKNI</sequence>
<dbReference type="InParanoid" id="I3EI53"/>
<dbReference type="AlphaFoldDB" id="I3EI53"/>
<dbReference type="HOGENOM" id="CLU_1256345_0_0_1"/>
<organism evidence="1 2">
    <name type="scientific">Nematocida parisii (strain ERTm3)</name>
    <name type="common">Nematode killer fungus</name>
    <dbReference type="NCBI Taxonomy" id="935791"/>
    <lineage>
        <taxon>Eukaryota</taxon>
        <taxon>Fungi</taxon>
        <taxon>Fungi incertae sedis</taxon>
        <taxon>Microsporidia</taxon>
        <taxon>Nematocida</taxon>
    </lineage>
</organism>
<reference evidence="1" key="1">
    <citation type="submission" date="2011-01" db="EMBL/GenBank/DDBJ databases">
        <title>The Genome Sequence of Nematocida parisii strain ERTm3.</title>
        <authorList>
            <consortium name="The Broad Institute Genome Sequencing Platform"/>
            <consortium name="The Broad Institute Genome Sequencing Center for Infectious Disease"/>
            <person name="Cuomo C."/>
            <person name="Troemel E."/>
            <person name="Young S.K."/>
            <person name="Zeng Q."/>
            <person name="Gargeya S."/>
            <person name="Fitzgerald M."/>
            <person name="Haas B."/>
            <person name="Abouelleil A."/>
            <person name="Alvarado L."/>
            <person name="Arachchi H.M."/>
            <person name="Berlin A."/>
            <person name="Chapman S.B."/>
            <person name="Gearin G."/>
            <person name="Goldberg J."/>
            <person name="Griggs A."/>
            <person name="Gujja S."/>
            <person name="Hansen M."/>
            <person name="Heiman D."/>
            <person name="Howarth C."/>
            <person name="Larimer J."/>
            <person name="Lui A."/>
            <person name="MacDonald P.J.P."/>
            <person name="McCowen C."/>
            <person name="Montmayeur A."/>
            <person name="Murphy C."/>
            <person name="Neiman D."/>
            <person name="Pearson M."/>
            <person name="Priest M."/>
            <person name="Roberts A."/>
            <person name="Saif S."/>
            <person name="Shea T."/>
            <person name="Sisk P."/>
            <person name="Stolte C."/>
            <person name="Sykes S."/>
            <person name="Wortman J."/>
            <person name="Nusbaum C."/>
            <person name="Birren B."/>
        </authorList>
    </citation>
    <scope>NUCLEOTIDE SEQUENCE</scope>
    <source>
        <strain evidence="1">ERTm3</strain>
    </source>
</reference>
<dbReference type="EMBL" id="GL870877">
    <property type="protein sequence ID" value="EIJ88900.1"/>
    <property type="molecule type" value="Genomic_DNA"/>
</dbReference>
<keyword evidence="2" id="KW-1185">Reference proteome</keyword>